<evidence type="ECO:0000256" key="2">
    <source>
        <dbReference type="SAM" id="MobiDB-lite"/>
    </source>
</evidence>
<feature type="region of interest" description="Disordered" evidence="2">
    <location>
        <begin position="625"/>
        <end position="671"/>
    </location>
</feature>
<feature type="compositionally biased region" description="Gly residues" evidence="2">
    <location>
        <begin position="625"/>
        <end position="647"/>
    </location>
</feature>
<feature type="region of interest" description="Disordered" evidence="2">
    <location>
        <begin position="574"/>
        <end position="603"/>
    </location>
</feature>
<dbReference type="Proteomes" id="UP001054857">
    <property type="component" value="Unassembled WGS sequence"/>
</dbReference>
<sequence>MPCCGGHGGGPKLPPVLQYPPRDYCSDVAGDALQNLSVLKTLSEHVDAATAVACYSVCRAWREAFGLSCLNSTLCSSEAVDGTRSRFAANLHGAVTLEVTHPAPQSQRGFDRHISSLSRNRHFIQLKIHLPVREASEPQLALASLSSLHPLTQLTSLVVSRNPAFTGAPHTLSEDDVRALCHLRGLAFLELCTAVPPPLGLSALASLATASLTQLRTLAFGHMSALWRIPQVSALVQLLDVCPLLTDLRLRCCAPPRDARQLPELMALPLSQRLTNFALTFARRLARGEGGGGGGAGGAAAAAGAADDDEEGQFGEYEDMDEPWDSVDHLAPKPGLHVLIVEKGVRVTRMDVNVTISVSASDLPSVSMAGSRAAGRRRRRGDRRQQRQQQQQGTRSEEEEKAAAADASAVGGSSGASGSRAAAGTTAPSDKDKDAGDVHDEKGDDVAAAAGSDDEDDDEDEQDDEDVVPPYDVTPMVLAEYERLLQQELGLTGTLAEPEDLHLGVRLDILEDEEDFFAAVNNMQQQLHQHLQQQLQQVHQQVQQAQQQQAGAGAGPAGGPLNMVLQAMQHGWELVGGGGGQQQQGGGGGAGAAAAGGAGGGAGAGQMPPALALLLNHLAQLQLGGGGGGAGAGAGGGAGGAGGGAGGNHPHPHHPHPPNHAQHQANGAPAGRRPLDARVVQLQLGPLSPHMCYLNLALVPMVTQLAVAPGLGAAGEALLPPQPPADTRVAPVLLDVRGGGYTQLKSLAITGYVDHECRPATWMSRGWLSRVPAGMPSLEYLALYDTLPSAANDPTAINGLRSLSRLEHLELRPLYLRFTGEVPCPLSVPPPALPPRLLQLTLKKITIPTPPALPPGTDPNSPAALAALPDLPDLTHLWLFDCAAPDLTVFRRATRLEDLRLGGTTTTTPLRDLLAPFRCLRGVILDVSHSSAPGWWSAGQLSALSGLRCLRQLQLDAASLEPPQPPTAATAAAAASGATSSSHAAAAAGGSGSSAWAARATVADLVDEDDDDSDAYMSTEEDAGAAGTAGAVLGSGSGAGPSTSAAATAAAQGGQQQPAENSGGGGGSSSSSSTSSGGSSGDDLTSVLGALAGLTQLTDLTLSFDTPTLFYDPEEGGDEEDDAATTTPAGGADSDDESDIETADDTSDASSSGAAGVSALRRAAAAAARRKGNAGGGSDSAPPPRRDHSERVYDALLAGQSFVALAALQGLWRLRIGLPHGSVWEDVTERLLPALRLALPRTAVEMDVL</sequence>
<dbReference type="InterPro" id="IPR032675">
    <property type="entry name" value="LRR_dom_sf"/>
</dbReference>
<comment type="subcellular location">
    <subcellularLocation>
        <location evidence="1">Cytoplasm</location>
        <location evidence="1">Cytoskeleton</location>
        <location evidence="1">Cilium axoneme</location>
    </subcellularLocation>
</comment>
<dbReference type="GO" id="GO:0005930">
    <property type="term" value="C:axoneme"/>
    <property type="evidence" value="ECO:0007669"/>
    <property type="project" value="UniProtKB-SubCell"/>
</dbReference>
<dbReference type="EMBL" id="BMAR01000022">
    <property type="protein sequence ID" value="GFR48165.1"/>
    <property type="molecule type" value="Genomic_DNA"/>
</dbReference>
<protein>
    <submittedName>
        <fullName evidence="3">Uncharacterized protein</fullName>
    </submittedName>
</protein>
<gene>
    <name evidence="3" type="ORF">Agub_g10001</name>
</gene>
<feature type="compositionally biased region" description="Acidic residues" evidence="2">
    <location>
        <begin position="1133"/>
        <end position="1147"/>
    </location>
</feature>
<evidence type="ECO:0000256" key="1">
    <source>
        <dbReference type="ARBA" id="ARBA00004430"/>
    </source>
</evidence>
<dbReference type="Gene3D" id="3.80.10.10">
    <property type="entry name" value="Ribonuclease Inhibitor"/>
    <property type="match status" value="1"/>
</dbReference>
<feature type="compositionally biased region" description="Acidic residues" evidence="2">
    <location>
        <begin position="306"/>
        <end position="325"/>
    </location>
</feature>
<organism evidence="3 4">
    <name type="scientific">Astrephomene gubernaculifera</name>
    <dbReference type="NCBI Taxonomy" id="47775"/>
    <lineage>
        <taxon>Eukaryota</taxon>
        <taxon>Viridiplantae</taxon>
        <taxon>Chlorophyta</taxon>
        <taxon>core chlorophytes</taxon>
        <taxon>Chlorophyceae</taxon>
        <taxon>CS clade</taxon>
        <taxon>Chlamydomonadales</taxon>
        <taxon>Astrephomenaceae</taxon>
        <taxon>Astrephomene</taxon>
    </lineage>
</organism>
<feature type="region of interest" description="Disordered" evidence="2">
    <location>
        <begin position="365"/>
        <end position="470"/>
    </location>
</feature>
<evidence type="ECO:0000313" key="3">
    <source>
        <dbReference type="EMBL" id="GFR48165.1"/>
    </source>
</evidence>
<comment type="caution">
    <text evidence="3">The sequence shown here is derived from an EMBL/GenBank/DDBJ whole genome shotgun (WGS) entry which is preliminary data.</text>
</comment>
<accession>A0AAD3DU66</accession>
<feature type="compositionally biased region" description="Low complexity" evidence="2">
    <location>
        <begin position="404"/>
        <end position="424"/>
    </location>
</feature>
<feature type="compositionally biased region" description="Acidic residues" evidence="2">
    <location>
        <begin position="452"/>
        <end position="467"/>
    </location>
</feature>
<evidence type="ECO:0000313" key="4">
    <source>
        <dbReference type="Proteomes" id="UP001054857"/>
    </source>
</evidence>
<reference evidence="3 4" key="1">
    <citation type="journal article" date="2021" name="Sci. Rep.">
        <title>Genome sequencing of the multicellular alga Astrephomene provides insights into convergent evolution of germ-soma differentiation.</title>
        <authorList>
            <person name="Yamashita S."/>
            <person name="Yamamoto K."/>
            <person name="Matsuzaki R."/>
            <person name="Suzuki S."/>
            <person name="Yamaguchi H."/>
            <person name="Hirooka S."/>
            <person name="Minakuchi Y."/>
            <person name="Miyagishima S."/>
            <person name="Kawachi M."/>
            <person name="Toyoda A."/>
            <person name="Nozaki H."/>
        </authorList>
    </citation>
    <scope>NUCLEOTIDE SEQUENCE [LARGE SCALE GENOMIC DNA]</scope>
    <source>
        <strain evidence="3 4">NIES-4017</strain>
    </source>
</reference>
<feature type="compositionally biased region" description="Low complexity" evidence="2">
    <location>
        <begin position="1148"/>
        <end position="1167"/>
    </location>
</feature>
<feature type="compositionally biased region" description="Basic and acidic residues" evidence="2">
    <location>
        <begin position="429"/>
        <end position="445"/>
    </location>
</feature>
<dbReference type="AlphaFoldDB" id="A0AAD3DU66"/>
<name>A0AAD3DU66_9CHLO</name>
<dbReference type="SUPFAM" id="SSF52047">
    <property type="entry name" value="RNI-like"/>
    <property type="match status" value="1"/>
</dbReference>
<feature type="region of interest" description="Disordered" evidence="2">
    <location>
        <begin position="292"/>
        <end position="329"/>
    </location>
</feature>
<feature type="compositionally biased region" description="Low complexity" evidence="2">
    <location>
        <begin position="1040"/>
        <end position="1059"/>
    </location>
</feature>
<proteinExistence type="predicted"/>
<keyword evidence="4" id="KW-1185">Reference proteome</keyword>
<feature type="region of interest" description="Disordered" evidence="2">
    <location>
        <begin position="1028"/>
        <end position="1082"/>
    </location>
</feature>
<feature type="region of interest" description="Disordered" evidence="2">
    <location>
        <begin position="1108"/>
        <end position="1188"/>
    </location>
</feature>
<feature type="compositionally biased region" description="Acidic residues" evidence="2">
    <location>
        <begin position="1112"/>
        <end position="1123"/>
    </location>
</feature>